<dbReference type="SUPFAM" id="SSF55481">
    <property type="entry name" value="N-terminal domain of eukaryotic peptide chain release factor subunit 1, ERF1"/>
    <property type="match status" value="1"/>
</dbReference>
<sequence>MDLFTTKSNSLVVKKEDFDDSDLDVNTGSDLLTHVSSDRSSTGYDRDHVNNIENWKLENLVKNLKAARGIGNGILSLLINPNDDLSRVNELFNELEKVTDPLEKDVLHTVFEAFWSYQMVPKPNNGLAIFAGGVFEDDGEIKP</sequence>
<dbReference type="OrthoDB" id="10254527at2759"/>
<reference evidence="2 3" key="1">
    <citation type="journal article" date="2018" name="Mol. Plant">
        <title>The genome of Artemisia annua provides insight into the evolution of Asteraceae family and artemisinin biosynthesis.</title>
        <authorList>
            <person name="Shen Q."/>
            <person name="Zhang L."/>
            <person name="Liao Z."/>
            <person name="Wang S."/>
            <person name="Yan T."/>
            <person name="Shi P."/>
            <person name="Liu M."/>
            <person name="Fu X."/>
            <person name="Pan Q."/>
            <person name="Wang Y."/>
            <person name="Lv Z."/>
            <person name="Lu X."/>
            <person name="Zhang F."/>
            <person name="Jiang W."/>
            <person name="Ma Y."/>
            <person name="Chen M."/>
            <person name="Hao X."/>
            <person name="Li L."/>
            <person name="Tang Y."/>
            <person name="Lv G."/>
            <person name="Zhou Y."/>
            <person name="Sun X."/>
            <person name="Brodelius P.E."/>
            <person name="Rose J.K.C."/>
            <person name="Tang K."/>
        </authorList>
    </citation>
    <scope>NUCLEOTIDE SEQUENCE [LARGE SCALE GENOMIC DNA]</scope>
    <source>
        <strain evidence="3">cv. Huhao1</strain>
        <tissue evidence="2">Leaf</tissue>
    </source>
</reference>
<keyword evidence="3" id="KW-1185">Reference proteome</keyword>
<dbReference type="Gene3D" id="3.30.960.10">
    <property type="entry name" value="eRF1 domain 1"/>
    <property type="match status" value="1"/>
</dbReference>
<dbReference type="InterPro" id="IPR024049">
    <property type="entry name" value="eRF1_1_sf"/>
</dbReference>
<dbReference type="Proteomes" id="UP000245207">
    <property type="component" value="Unassembled WGS sequence"/>
</dbReference>
<protein>
    <submittedName>
        <fullName evidence="2">WRKY42</fullName>
    </submittedName>
</protein>
<evidence type="ECO:0000313" key="2">
    <source>
        <dbReference type="EMBL" id="PWA39033.1"/>
    </source>
</evidence>
<comment type="caution">
    <text evidence="2">The sequence shown here is derived from an EMBL/GenBank/DDBJ whole genome shotgun (WGS) entry which is preliminary data.</text>
</comment>
<name>A0A2U1KQQ8_ARTAN</name>
<accession>A0A2U1KQQ8</accession>
<dbReference type="STRING" id="35608.A0A2U1KQQ8"/>
<organism evidence="2 3">
    <name type="scientific">Artemisia annua</name>
    <name type="common">Sweet wormwood</name>
    <dbReference type="NCBI Taxonomy" id="35608"/>
    <lineage>
        <taxon>Eukaryota</taxon>
        <taxon>Viridiplantae</taxon>
        <taxon>Streptophyta</taxon>
        <taxon>Embryophyta</taxon>
        <taxon>Tracheophyta</taxon>
        <taxon>Spermatophyta</taxon>
        <taxon>Magnoliopsida</taxon>
        <taxon>eudicotyledons</taxon>
        <taxon>Gunneridae</taxon>
        <taxon>Pentapetalae</taxon>
        <taxon>asterids</taxon>
        <taxon>campanulids</taxon>
        <taxon>Asterales</taxon>
        <taxon>Asteraceae</taxon>
        <taxon>Asteroideae</taxon>
        <taxon>Anthemideae</taxon>
        <taxon>Artemisiinae</taxon>
        <taxon>Artemisia</taxon>
    </lineage>
</organism>
<proteinExistence type="predicted"/>
<dbReference type="Pfam" id="PF03463">
    <property type="entry name" value="eRF1_1"/>
    <property type="match status" value="1"/>
</dbReference>
<dbReference type="EMBL" id="PKPP01015021">
    <property type="protein sequence ID" value="PWA39033.1"/>
    <property type="molecule type" value="Genomic_DNA"/>
</dbReference>
<dbReference type="InterPro" id="IPR005140">
    <property type="entry name" value="eRF1_Pelota-like_N"/>
</dbReference>
<evidence type="ECO:0000313" key="3">
    <source>
        <dbReference type="Proteomes" id="UP000245207"/>
    </source>
</evidence>
<gene>
    <name evidence="2" type="ORF">CTI12_AA575240</name>
</gene>
<evidence type="ECO:0000259" key="1">
    <source>
        <dbReference type="Pfam" id="PF03463"/>
    </source>
</evidence>
<feature type="domain" description="eRF1/Pelota-like N-terminal" evidence="1">
    <location>
        <begin position="60"/>
        <end position="139"/>
    </location>
</feature>
<dbReference type="AlphaFoldDB" id="A0A2U1KQQ8"/>